<dbReference type="PANTHER" id="PTHR20842:SF0">
    <property type="entry name" value="ALPHA-ASPARTYL DIPEPTIDASE"/>
    <property type="match status" value="1"/>
</dbReference>
<dbReference type="CDD" id="cd03146">
    <property type="entry name" value="GAT1_Peptidase_E"/>
    <property type="match status" value="1"/>
</dbReference>
<comment type="similarity">
    <text evidence="1">Belongs to the peptidase S51 family.</text>
</comment>
<dbReference type="Gene3D" id="3.40.50.880">
    <property type="match status" value="1"/>
</dbReference>
<proteinExistence type="inferred from homology"/>
<keyword evidence="3 5" id="KW-0378">Hydrolase</keyword>
<dbReference type="GO" id="GO:0016805">
    <property type="term" value="F:dipeptidase activity"/>
    <property type="evidence" value="ECO:0007669"/>
    <property type="project" value="UniProtKB-KW"/>
</dbReference>
<sequence>MTHALLMSSSRKDALGYLEHASDQLRTVLDGTSRRVLFIPYAAVSFSYDAYETLAAPPFEAVDAQLTSIHHHNDPVAAVREADVIAVGGGNSFALLSRLYGAGLVDEIRRRMTEAGTRYIGWSAGTNVATPTIRTTNDMPIVEPPSFSALGLVPFQINPHFIPGKPQGHNGESREERLAEFTVINPGEEVLALVEGSALHVTDGHGEILGERKALVFTGGAPVRDIRPGQRFELGELSGPVG</sequence>
<evidence type="ECO:0000256" key="1">
    <source>
        <dbReference type="ARBA" id="ARBA00006534"/>
    </source>
</evidence>
<evidence type="ECO:0000313" key="5">
    <source>
        <dbReference type="EMBL" id="QIM18896.1"/>
    </source>
</evidence>
<evidence type="ECO:0000256" key="4">
    <source>
        <dbReference type="ARBA" id="ARBA00022825"/>
    </source>
</evidence>
<keyword evidence="6" id="KW-1185">Reference proteome</keyword>
<dbReference type="Pfam" id="PF03575">
    <property type="entry name" value="Peptidase_S51"/>
    <property type="match status" value="1"/>
</dbReference>
<dbReference type="NCBIfam" id="NF003642">
    <property type="entry name" value="PRK05282.1"/>
    <property type="match status" value="1"/>
</dbReference>
<reference evidence="5 6" key="1">
    <citation type="submission" date="2020-03" db="EMBL/GenBank/DDBJ databases">
        <title>Leucobacter sp. nov., isolated from beetles.</title>
        <authorList>
            <person name="Hyun D.-W."/>
            <person name="Bae J.-W."/>
        </authorList>
    </citation>
    <scope>NUCLEOTIDE SEQUENCE [LARGE SCALE GENOMIC DNA]</scope>
    <source>
        <strain evidence="5 6">HDW9A</strain>
    </source>
</reference>
<evidence type="ECO:0000313" key="6">
    <source>
        <dbReference type="Proteomes" id="UP000503441"/>
    </source>
</evidence>
<protein>
    <submittedName>
        <fullName evidence="5">Dipeptidase PepE</fullName>
        <ecNumber evidence="5">3.4.13.21</ecNumber>
    </submittedName>
</protein>
<dbReference type="PANTHER" id="PTHR20842">
    <property type="entry name" value="PROTEASE S51 ALPHA-ASPARTYL DIPEPTIDASE"/>
    <property type="match status" value="1"/>
</dbReference>
<keyword evidence="4" id="KW-0720">Serine protease</keyword>
<evidence type="ECO:0000256" key="2">
    <source>
        <dbReference type="ARBA" id="ARBA00022670"/>
    </source>
</evidence>
<gene>
    <name evidence="5" type="primary">pepE</name>
    <name evidence="5" type="ORF">G7066_10400</name>
</gene>
<dbReference type="EC" id="3.4.13.21" evidence="5"/>
<name>A0ABX6JX63_9MICO</name>
<keyword evidence="5" id="KW-0224">Dipeptidase</keyword>
<accession>A0ABX6JX63</accession>
<organism evidence="5 6">
    <name type="scientific">Leucobacter coleopterorum</name>
    <dbReference type="NCBI Taxonomy" id="2714933"/>
    <lineage>
        <taxon>Bacteria</taxon>
        <taxon>Bacillati</taxon>
        <taxon>Actinomycetota</taxon>
        <taxon>Actinomycetes</taxon>
        <taxon>Micrococcales</taxon>
        <taxon>Microbacteriaceae</taxon>
        <taxon>Leucobacter</taxon>
    </lineage>
</organism>
<dbReference type="Proteomes" id="UP000503441">
    <property type="component" value="Chromosome"/>
</dbReference>
<keyword evidence="2" id="KW-0645">Protease</keyword>
<dbReference type="InterPro" id="IPR005320">
    <property type="entry name" value="Peptidase_S51"/>
</dbReference>
<dbReference type="InterPro" id="IPR029062">
    <property type="entry name" value="Class_I_gatase-like"/>
</dbReference>
<dbReference type="SUPFAM" id="SSF52317">
    <property type="entry name" value="Class I glutamine amidotransferase-like"/>
    <property type="match status" value="1"/>
</dbReference>
<evidence type="ECO:0000256" key="3">
    <source>
        <dbReference type="ARBA" id="ARBA00022801"/>
    </source>
</evidence>
<dbReference type="EMBL" id="CP049933">
    <property type="protein sequence ID" value="QIM18896.1"/>
    <property type="molecule type" value="Genomic_DNA"/>
</dbReference>